<dbReference type="AlphaFoldDB" id="A0A4P9XXM0"/>
<evidence type="ECO:0000256" key="7">
    <source>
        <dbReference type="ARBA" id="ARBA00023002"/>
    </source>
</evidence>
<dbReference type="EMBL" id="KZ992425">
    <property type="protein sequence ID" value="RKP11145.1"/>
    <property type="molecule type" value="Genomic_DNA"/>
</dbReference>
<dbReference type="STRING" id="78915.A0A4P9XXM0"/>
<dbReference type="GO" id="GO:0010309">
    <property type="term" value="F:acireductone dioxygenase [iron(II)-requiring] activity"/>
    <property type="evidence" value="ECO:0007669"/>
    <property type="project" value="UniProtKB-UniRule"/>
</dbReference>
<comment type="pathway">
    <text evidence="11">Amino-acid biosynthesis; L-methionine biosynthesis via salvage pathway; L-methionine from S-methyl-5-thio-alpha-D-ribose 1-phosphate: step 5/6.</text>
</comment>
<keyword evidence="7 11" id="KW-0560">Oxidoreductase</keyword>
<gene>
    <name evidence="11" type="primary">ADI1</name>
    <name evidence="13" type="ORF">THASP1DRAFT_27062</name>
</gene>
<dbReference type="GO" id="GO:0010308">
    <property type="term" value="F:acireductone dioxygenase (Ni2+-requiring) activity"/>
    <property type="evidence" value="ECO:0007669"/>
    <property type="project" value="UniProtKB-UniRule"/>
</dbReference>
<evidence type="ECO:0000313" key="14">
    <source>
        <dbReference type="Proteomes" id="UP000271241"/>
    </source>
</evidence>
<name>A0A4P9XXM0_9FUNG</name>
<dbReference type="InterPro" id="IPR011051">
    <property type="entry name" value="RmlC_Cupin_sf"/>
</dbReference>
<feature type="binding site" evidence="11">
    <location>
        <position position="86"/>
    </location>
    <ligand>
        <name>Fe(2+)</name>
        <dbReference type="ChEBI" id="CHEBI:29033"/>
        <note>for iron-dependent acireductone dioxygenase activity</note>
    </ligand>
</feature>
<dbReference type="GO" id="GO:0016151">
    <property type="term" value="F:nickel cation binding"/>
    <property type="evidence" value="ECO:0007669"/>
    <property type="project" value="UniProtKB-UniRule"/>
</dbReference>
<dbReference type="OrthoDB" id="1867259at2759"/>
<dbReference type="Pfam" id="PF03079">
    <property type="entry name" value="ARD"/>
    <property type="match status" value="1"/>
</dbReference>
<dbReference type="GO" id="GO:0005634">
    <property type="term" value="C:nucleus"/>
    <property type="evidence" value="ECO:0007669"/>
    <property type="project" value="UniProtKB-SubCell"/>
</dbReference>
<keyword evidence="8 11" id="KW-0408">Iron</keyword>
<dbReference type="PANTHER" id="PTHR23418:SF0">
    <property type="entry name" value="ACIREDUCTONE DIOXYGENASE"/>
    <property type="match status" value="1"/>
</dbReference>
<keyword evidence="9 11" id="KW-0486">Methionine biosynthesis</keyword>
<evidence type="ECO:0000256" key="6">
    <source>
        <dbReference type="ARBA" id="ARBA00022964"/>
    </source>
</evidence>
<evidence type="ECO:0000256" key="4">
    <source>
        <dbReference type="ARBA" id="ARBA00022605"/>
    </source>
</evidence>
<dbReference type="PANTHER" id="PTHR23418">
    <property type="entry name" value="ACIREDUCTONE DIOXYGENASE"/>
    <property type="match status" value="1"/>
</dbReference>
<evidence type="ECO:0000256" key="1">
    <source>
        <dbReference type="ARBA" id="ARBA00000428"/>
    </source>
</evidence>
<dbReference type="FunFam" id="2.60.120.10:FF:000099">
    <property type="entry name" value="1,2-dihydroxy-3-keto-5-methylthiopentene dioxygenase"/>
    <property type="match status" value="1"/>
</dbReference>
<dbReference type="Proteomes" id="UP000271241">
    <property type="component" value="Unassembled WGS sequence"/>
</dbReference>
<dbReference type="InterPro" id="IPR027496">
    <property type="entry name" value="ARD_euk"/>
</dbReference>
<feature type="binding site" evidence="11">
    <location>
        <position position="88"/>
    </location>
    <ligand>
        <name>Ni(2+)</name>
        <dbReference type="ChEBI" id="CHEBI:49786"/>
        <note>for nickel-dependent acireductone dioxygenase activity</note>
    </ligand>
</feature>
<feature type="binding site" evidence="11">
    <location>
        <position position="92"/>
    </location>
    <ligand>
        <name>Ni(2+)</name>
        <dbReference type="ChEBI" id="CHEBI:49786"/>
        <note>for nickel-dependent acireductone dioxygenase activity</note>
    </ligand>
</feature>
<feature type="binding site" evidence="11">
    <location>
        <position position="92"/>
    </location>
    <ligand>
        <name>Fe(2+)</name>
        <dbReference type="ChEBI" id="CHEBI:29033"/>
        <note>for iron-dependent acireductone dioxygenase activity</note>
    </ligand>
</feature>
<keyword evidence="5 11" id="KW-0479">Metal-binding</keyword>
<evidence type="ECO:0000256" key="12">
    <source>
        <dbReference type="SAM" id="MobiDB-lite"/>
    </source>
</evidence>
<dbReference type="Gene3D" id="2.60.120.10">
    <property type="entry name" value="Jelly Rolls"/>
    <property type="match status" value="1"/>
</dbReference>
<dbReference type="GO" id="GO:0019509">
    <property type="term" value="P:L-methionine salvage from methylthioadenosine"/>
    <property type="evidence" value="ECO:0007669"/>
    <property type="project" value="UniProtKB-UniRule"/>
</dbReference>
<dbReference type="HAMAP" id="MF_03154">
    <property type="entry name" value="Salvage_MtnD_euk"/>
    <property type="match status" value="1"/>
</dbReference>
<evidence type="ECO:0000256" key="10">
    <source>
        <dbReference type="ARBA" id="ARBA00023242"/>
    </source>
</evidence>
<dbReference type="CDD" id="cd02232">
    <property type="entry name" value="cupin_ARD"/>
    <property type="match status" value="1"/>
</dbReference>
<dbReference type="EC" id="1.13.11.53" evidence="11"/>
<evidence type="ECO:0000256" key="2">
    <source>
        <dbReference type="ARBA" id="ARBA00022490"/>
    </source>
</evidence>
<feature type="binding site" evidence="11">
    <location>
        <position position="131"/>
    </location>
    <ligand>
        <name>Ni(2+)</name>
        <dbReference type="ChEBI" id="CHEBI:49786"/>
        <note>for nickel-dependent acireductone dioxygenase activity</note>
    </ligand>
</feature>
<dbReference type="GO" id="GO:0005506">
    <property type="term" value="F:iron ion binding"/>
    <property type="evidence" value="ECO:0007669"/>
    <property type="project" value="UniProtKB-UniRule"/>
</dbReference>
<comment type="function">
    <text evidence="11">Catalyzes 2 different reactions between oxygen and the acireductone 1,2-dihydroxy-3-keto-5-methylthiopentene (DHK-MTPene) depending upon the metal bound in the active site. Fe-containing acireductone dioxygenase (Fe-ARD) produces formate and 2-keto-4-methylthiobutyrate (KMTB), the alpha-ketoacid precursor of methionine in the methionine recycle pathway. Ni-containing acireductone dioxygenase (Ni-ARD) produces methylthiopropionate, carbon monoxide and formate, and does not lie on the methionine recycle pathway.</text>
</comment>
<feature type="binding site" evidence="11">
    <location>
        <position position="86"/>
    </location>
    <ligand>
        <name>Ni(2+)</name>
        <dbReference type="ChEBI" id="CHEBI:49786"/>
        <note>for nickel-dependent acireductone dioxygenase activity</note>
    </ligand>
</feature>
<comment type="subcellular location">
    <subcellularLocation>
        <location evidence="11">Cytoplasm</location>
    </subcellularLocation>
    <subcellularLocation>
        <location evidence="11">Nucleus</location>
    </subcellularLocation>
</comment>
<keyword evidence="6 11" id="KW-0223">Dioxygenase</keyword>
<keyword evidence="4 11" id="KW-0028">Amino-acid biosynthesis</keyword>
<comment type="catalytic activity">
    <reaction evidence="1 11">
        <text>1,2-dihydroxy-5-(methylsulfanyl)pent-1-en-3-one + O2 = 4-methylsulfanyl-2-oxobutanoate + formate + 2 H(+)</text>
        <dbReference type="Rhea" id="RHEA:24504"/>
        <dbReference type="ChEBI" id="CHEBI:15378"/>
        <dbReference type="ChEBI" id="CHEBI:15379"/>
        <dbReference type="ChEBI" id="CHEBI:15740"/>
        <dbReference type="ChEBI" id="CHEBI:16723"/>
        <dbReference type="ChEBI" id="CHEBI:49252"/>
        <dbReference type="EC" id="1.13.11.54"/>
    </reaction>
</comment>
<comment type="similarity">
    <text evidence="11">Belongs to the acireductone dioxygenase (ARD) family.</text>
</comment>
<dbReference type="GO" id="GO:0005737">
    <property type="term" value="C:cytoplasm"/>
    <property type="evidence" value="ECO:0007669"/>
    <property type="project" value="UniProtKB-SubCell"/>
</dbReference>
<protein>
    <recommendedName>
        <fullName evidence="11">Acireductone dioxygenase</fullName>
    </recommendedName>
    <alternativeName>
        <fullName evidence="11">Acireductone dioxygenase (Fe(2+)-requiring)</fullName>
        <shortName evidence="11">ARD'</shortName>
        <shortName evidence="11">Fe-ARD</shortName>
        <ecNumber evidence="11">1.13.11.54</ecNumber>
    </alternativeName>
    <alternativeName>
        <fullName evidence="11">Acireductone dioxygenase (Ni(2+)-requiring)</fullName>
        <shortName evidence="11">ARD</shortName>
        <shortName evidence="11">Ni-ARD</shortName>
        <ecNumber evidence="11">1.13.11.53</ecNumber>
    </alternativeName>
</protein>
<dbReference type="EC" id="1.13.11.54" evidence="11"/>
<evidence type="ECO:0000256" key="11">
    <source>
        <dbReference type="HAMAP-Rule" id="MF_03154"/>
    </source>
</evidence>
<sequence>MRAYYYHQGDSQDPREEHSFSPPRPVSEEDLKRVGVLYWSLGGEDRLERLEDVCRERSYKNRDEVVIAPDRLPGYDEKLKIFFTEHLHEDEEIRYILEGSGYFDVRDGNDDWIRIHVERNDLLIVPAGIYHRFTPDINNFIHAMRLFQEEPKWTPINRPAEQNKFRVEYLQSLNASA</sequence>
<keyword evidence="2 11" id="KW-0963">Cytoplasm</keyword>
<evidence type="ECO:0000256" key="8">
    <source>
        <dbReference type="ARBA" id="ARBA00023004"/>
    </source>
</evidence>
<dbReference type="InterPro" id="IPR004313">
    <property type="entry name" value="ARD"/>
</dbReference>
<dbReference type="SUPFAM" id="SSF51182">
    <property type="entry name" value="RmlC-like cupins"/>
    <property type="match status" value="1"/>
</dbReference>
<feature type="binding site" evidence="11">
    <location>
        <position position="88"/>
    </location>
    <ligand>
        <name>Fe(2+)</name>
        <dbReference type="ChEBI" id="CHEBI:29033"/>
        <note>for iron-dependent acireductone dioxygenase activity</note>
    </ligand>
</feature>
<evidence type="ECO:0000256" key="9">
    <source>
        <dbReference type="ARBA" id="ARBA00023167"/>
    </source>
</evidence>
<organism evidence="13 14">
    <name type="scientific">Thamnocephalis sphaerospora</name>
    <dbReference type="NCBI Taxonomy" id="78915"/>
    <lineage>
        <taxon>Eukaryota</taxon>
        <taxon>Fungi</taxon>
        <taxon>Fungi incertae sedis</taxon>
        <taxon>Zoopagomycota</taxon>
        <taxon>Zoopagomycotina</taxon>
        <taxon>Zoopagomycetes</taxon>
        <taxon>Zoopagales</taxon>
        <taxon>Sigmoideomycetaceae</taxon>
        <taxon>Thamnocephalis</taxon>
    </lineage>
</organism>
<accession>A0A4P9XXM0</accession>
<keyword evidence="3 11" id="KW-0533">Nickel</keyword>
<feature type="compositionally biased region" description="Basic and acidic residues" evidence="12">
    <location>
        <begin position="10"/>
        <end position="19"/>
    </location>
</feature>
<reference evidence="14" key="1">
    <citation type="journal article" date="2018" name="Nat. Microbiol.">
        <title>Leveraging single-cell genomics to expand the fungal tree of life.</title>
        <authorList>
            <person name="Ahrendt S.R."/>
            <person name="Quandt C.A."/>
            <person name="Ciobanu D."/>
            <person name="Clum A."/>
            <person name="Salamov A."/>
            <person name="Andreopoulos B."/>
            <person name="Cheng J.F."/>
            <person name="Woyke T."/>
            <person name="Pelin A."/>
            <person name="Henrissat B."/>
            <person name="Reynolds N.K."/>
            <person name="Benny G.L."/>
            <person name="Smith M.E."/>
            <person name="James T.Y."/>
            <person name="Grigoriev I.V."/>
        </authorList>
    </citation>
    <scope>NUCLEOTIDE SEQUENCE [LARGE SCALE GENOMIC DNA]</scope>
    <source>
        <strain evidence="14">RSA 1356</strain>
    </source>
</reference>
<keyword evidence="14" id="KW-1185">Reference proteome</keyword>
<evidence type="ECO:0000256" key="5">
    <source>
        <dbReference type="ARBA" id="ARBA00022723"/>
    </source>
</evidence>
<proteinExistence type="inferred from homology"/>
<dbReference type="UniPathway" id="UPA00904">
    <property type="reaction ID" value="UER00878"/>
</dbReference>
<comment type="cofactor">
    <cofactor evidence="11">
        <name>Fe(2+)</name>
        <dbReference type="ChEBI" id="CHEBI:29033"/>
    </cofactor>
    <cofactor evidence="11">
        <name>Ni(2+)</name>
        <dbReference type="ChEBI" id="CHEBI:49786"/>
    </cofactor>
    <text evidence="11">Binds either 1 Fe or Ni cation per monomer. Iron-binding promotes an acireductone dioxygenase reaction producing 2-keto-4-methylthiobutyrate, while nickel-binding promotes an acireductone dioxygenase reaction producing 3-(methylsulfanyl)propanoate.</text>
</comment>
<evidence type="ECO:0000256" key="3">
    <source>
        <dbReference type="ARBA" id="ARBA00022596"/>
    </source>
</evidence>
<keyword evidence="10 11" id="KW-0539">Nucleus</keyword>
<feature type="binding site" evidence="11">
    <location>
        <position position="131"/>
    </location>
    <ligand>
        <name>Fe(2+)</name>
        <dbReference type="ChEBI" id="CHEBI:29033"/>
        <note>for iron-dependent acireductone dioxygenase activity</note>
    </ligand>
</feature>
<comment type="catalytic activity">
    <reaction evidence="11">
        <text>1,2-dihydroxy-5-(methylsulfanyl)pent-1-en-3-one + O2 = 3-(methylsulfanyl)propanoate + CO + formate + 2 H(+)</text>
        <dbReference type="Rhea" id="RHEA:14161"/>
        <dbReference type="ChEBI" id="CHEBI:15378"/>
        <dbReference type="ChEBI" id="CHEBI:15379"/>
        <dbReference type="ChEBI" id="CHEBI:15740"/>
        <dbReference type="ChEBI" id="CHEBI:17245"/>
        <dbReference type="ChEBI" id="CHEBI:49016"/>
        <dbReference type="ChEBI" id="CHEBI:49252"/>
        <dbReference type="EC" id="1.13.11.53"/>
    </reaction>
</comment>
<dbReference type="InterPro" id="IPR014710">
    <property type="entry name" value="RmlC-like_jellyroll"/>
</dbReference>
<feature type="region of interest" description="Disordered" evidence="12">
    <location>
        <begin position="1"/>
        <end position="27"/>
    </location>
</feature>
<evidence type="ECO:0000313" key="13">
    <source>
        <dbReference type="EMBL" id="RKP11145.1"/>
    </source>
</evidence>